<dbReference type="Gene3D" id="2.180.10.10">
    <property type="entry name" value="RHS repeat-associated core"/>
    <property type="match status" value="1"/>
</dbReference>
<feature type="non-terminal residue" evidence="2">
    <location>
        <position position="1"/>
    </location>
</feature>
<sequence length="350" mass="39463">WFYQKRHTQSSGNPSKKRINYYPFGSLIPNRHGSSKPNGYRYGFNGKEDDWQIKGEGNSIGFEFREYDPRIGRFITIDPIANNYPWQSPYVFAANNPVTLIDVLGMGPGDPKEHQVKKGDNLTKISKKYGVSISDLVKMNKIKDKDKLSIDQTLIVNPEADFSNNPRGGYQNPDNPQGKEIKLDNIANVGFDFVTGSGEENSIIVGGDGLTSVKQWREVQKLLKSSIEELKADSKLTPGEVAYRSFRPGNLPENIKKGIKEAWDKIKNGENPWENNSQNSPIHVLGSFNMSVRVNANGTTATVCIYDSKTFKSLSDGNASEDNNKSRKDKKYKFLTNTYQRYLWNVNLSD</sequence>
<dbReference type="NCBIfam" id="TIGR03696">
    <property type="entry name" value="Rhs_assc_core"/>
    <property type="match status" value="1"/>
</dbReference>
<dbReference type="PANTHER" id="PTHR33734:SF22">
    <property type="entry name" value="MEMBRANE-BOUND LYTIC MUREIN TRANSGLYCOSYLASE D"/>
    <property type="match status" value="1"/>
</dbReference>
<dbReference type="InterPro" id="IPR018392">
    <property type="entry name" value="LysM"/>
</dbReference>
<accession>A0ABW8PCD9</accession>
<keyword evidence="3" id="KW-1185">Reference proteome</keyword>
<name>A0ABW8PCD9_9FLAO</name>
<evidence type="ECO:0000313" key="3">
    <source>
        <dbReference type="Proteomes" id="UP001621706"/>
    </source>
</evidence>
<gene>
    <name evidence="2" type="ORF">V3I07_15095</name>
</gene>
<comment type="caution">
    <text evidence="2">The sequence shown here is derived from an EMBL/GenBank/DDBJ whole genome shotgun (WGS) entry which is preliminary data.</text>
</comment>
<dbReference type="SUPFAM" id="SSF54106">
    <property type="entry name" value="LysM domain"/>
    <property type="match status" value="1"/>
</dbReference>
<reference evidence="2 3" key="1">
    <citation type="submission" date="2024-02" db="EMBL/GenBank/DDBJ databases">
        <title>Comparative Genomic Analysis of Flavobacterium Species Causing Columnaris Disease of Freshwater Fish in Thailand: Insights into Virulence and Resistance Mechanisms.</title>
        <authorList>
            <person name="Nguyen D."/>
            <person name="Chokmangmeepisarn P."/>
            <person name="Khianchaikhan K."/>
            <person name="Morishita M."/>
            <person name="Bunnoy A."/>
            <person name="Rodkhum C."/>
        </authorList>
    </citation>
    <scope>NUCLEOTIDE SEQUENCE [LARGE SCALE GENOMIC DNA]</scope>
    <source>
        <strain evidence="2 3">CNRT2201</strain>
    </source>
</reference>
<dbReference type="RefSeq" id="WP_405334613.1">
    <property type="nucleotide sequence ID" value="NZ_JAZGZP010000048.1"/>
</dbReference>
<protein>
    <submittedName>
        <fullName evidence="2">RHS repeat-associated core domain-containing protein</fullName>
    </submittedName>
</protein>
<dbReference type="CDD" id="cd00118">
    <property type="entry name" value="LysM"/>
    <property type="match status" value="1"/>
</dbReference>
<dbReference type="PROSITE" id="PS51782">
    <property type="entry name" value="LYSM"/>
    <property type="match status" value="1"/>
</dbReference>
<dbReference type="Gene3D" id="3.10.350.10">
    <property type="entry name" value="LysM domain"/>
    <property type="match status" value="1"/>
</dbReference>
<dbReference type="InterPro" id="IPR036779">
    <property type="entry name" value="LysM_dom_sf"/>
</dbReference>
<evidence type="ECO:0000259" key="1">
    <source>
        <dbReference type="PROSITE" id="PS51782"/>
    </source>
</evidence>
<dbReference type="Pfam" id="PF01476">
    <property type="entry name" value="LysM"/>
    <property type="match status" value="1"/>
</dbReference>
<evidence type="ECO:0000313" key="2">
    <source>
        <dbReference type="EMBL" id="MFK7002204.1"/>
    </source>
</evidence>
<organism evidence="2 3">
    <name type="scientific">Flavobacterium oreochromis</name>
    <dbReference type="NCBI Taxonomy" id="2906078"/>
    <lineage>
        <taxon>Bacteria</taxon>
        <taxon>Pseudomonadati</taxon>
        <taxon>Bacteroidota</taxon>
        <taxon>Flavobacteriia</taxon>
        <taxon>Flavobacteriales</taxon>
        <taxon>Flavobacteriaceae</taxon>
        <taxon>Flavobacterium</taxon>
    </lineage>
</organism>
<dbReference type="PANTHER" id="PTHR33734">
    <property type="entry name" value="LYSM DOMAIN-CONTAINING GPI-ANCHORED PROTEIN 2"/>
    <property type="match status" value="1"/>
</dbReference>
<proteinExistence type="predicted"/>
<feature type="domain" description="LysM" evidence="1">
    <location>
        <begin position="112"/>
        <end position="156"/>
    </location>
</feature>
<dbReference type="SMART" id="SM00257">
    <property type="entry name" value="LysM"/>
    <property type="match status" value="1"/>
</dbReference>
<dbReference type="InterPro" id="IPR022385">
    <property type="entry name" value="Rhs_assc_core"/>
</dbReference>
<dbReference type="EMBL" id="JAZGZP010000048">
    <property type="protein sequence ID" value="MFK7002204.1"/>
    <property type="molecule type" value="Genomic_DNA"/>
</dbReference>
<dbReference type="Proteomes" id="UP001621706">
    <property type="component" value="Unassembled WGS sequence"/>
</dbReference>